<evidence type="ECO:0000313" key="2">
    <source>
        <dbReference type="EMBL" id="CAG4993810.1"/>
    </source>
</evidence>
<sequence>MDSATFEDWFLNHLIPVLKKKNGRKVVIGDNLASHINKRVLNECEKHNISFIYLPPNGTHILQPLDVAYFRPLKCKWRQVLLQWNSQLGRKLSTPPKVQFPRLLKTALDSLTETKANLIAGFRKTGI</sequence>
<accession>A0A8S3X1X4</accession>
<feature type="domain" description="DDE-1" evidence="1">
    <location>
        <begin position="1"/>
        <end position="95"/>
    </location>
</feature>
<dbReference type="Proteomes" id="UP000691718">
    <property type="component" value="Unassembled WGS sequence"/>
</dbReference>
<dbReference type="Pfam" id="PF03184">
    <property type="entry name" value="DDE_1"/>
    <property type="match status" value="1"/>
</dbReference>
<dbReference type="GO" id="GO:0005634">
    <property type="term" value="C:nucleus"/>
    <property type="evidence" value="ECO:0007669"/>
    <property type="project" value="TreeGrafter"/>
</dbReference>
<dbReference type="EMBL" id="CAJQZP010000885">
    <property type="protein sequence ID" value="CAG4993810.1"/>
    <property type="molecule type" value="Genomic_DNA"/>
</dbReference>
<reference evidence="2" key="1">
    <citation type="submission" date="2021-04" db="EMBL/GenBank/DDBJ databases">
        <authorList>
            <person name="Tunstrom K."/>
        </authorList>
    </citation>
    <scope>NUCLEOTIDE SEQUENCE</scope>
</reference>
<protein>
    <submittedName>
        <fullName evidence="2">(apollo) hypothetical protein</fullName>
    </submittedName>
</protein>
<dbReference type="InterPro" id="IPR050863">
    <property type="entry name" value="CenT-Element_Derived"/>
</dbReference>
<dbReference type="InterPro" id="IPR004875">
    <property type="entry name" value="DDE_SF_endonuclease_dom"/>
</dbReference>
<evidence type="ECO:0000313" key="3">
    <source>
        <dbReference type="Proteomes" id="UP000691718"/>
    </source>
</evidence>
<evidence type="ECO:0000259" key="1">
    <source>
        <dbReference type="Pfam" id="PF03184"/>
    </source>
</evidence>
<dbReference type="AlphaFoldDB" id="A0A8S3X1X4"/>
<dbReference type="OrthoDB" id="10065929at2759"/>
<name>A0A8S3X1X4_PARAO</name>
<gene>
    <name evidence="2" type="ORF">PAPOLLO_LOCUS12570</name>
</gene>
<keyword evidence="3" id="KW-1185">Reference proteome</keyword>
<dbReference type="PANTHER" id="PTHR19303:SF74">
    <property type="entry name" value="POGO TRANSPOSABLE ELEMENT WITH KRAB DOMAIN"/>
    <property type="match status" value="1"/>
</dbReference>
<organism evidence="2 3">
    <name type="scientific">Parnassius apollo</name>
    <name type="common">Apollo butterfly</name>
    <name type="synonym">Papilio apollo</name>
    <dbReference type="NCBI Taxonomy" id="110799"/>
    <lineage>
        <taxon>Eukaryota</taxon>
        <taxon>Metazoa</taxon>
        <taxon>Ecdysozoa</taxon>
        <taxon>Arthropoda</taxon>
        <taxon>Hexapoda</taxon>
        <taxon>Insecta</taxon>
        <taxon>Pterygota</taxon>
        <taxon>Neoptera</taxon>
        <taxon>Endopterygota</taxon>
        <taxon>Lepidoptera</taxon>
        <taxon>Glossata</taxon>
        <taxon>Ditrysia</taxon>
        <taxon>Papilionoidea</taxon>
        <taxon>Papilionidae</taxon>
        <taxon>Parnassiinae</taxon>
        <taxon>Parnassini</taxon>
        <taxon>Parnassius</taxon>
        <taxon>Parnassius</taxon>
    </lineage>
</organism>
<comment type="caution">
    <text evidence="2">The sequence shown here is derived from an EMBL/GenBank/DDBJ whole genome shotgun (WGS) entry which is preliminary data.</text>
</comment>
<proteinExistence type="predicted"/>
<dbReference type="GO" id="GO:0003677">
    <property type="term" value="F:DNA binding"/>
    <property type="evidence" value="ECO:0007669"/>
    <property type="project" value="TreeGrafter"/>
</dbReference>
<dbReference type="PANTHER" id="PTHR19303">
    <property type="entry name" value="TRANSPOSON"/>
    <property type="match status" value="1"/>
</dbReference>